<dbReference type="KEGG" id="bmh:BMWSH_0141"/>
<keyword evidence="7 10" id="KW-0443">Lipid metabolism</keyword>
<dbReference type="EC" id="4.2.1.59" evidence="10"/>
<evidence type="ECO:0000256" key="7">
    <source>
        <dbReference type="ARBA" id="ARBA00023098"/>
    </source>
</evidence>
<dbReference type="HAMAP" id="MF_00406">
    <property type="entry name" value="FabZ"/>
    <property type="match status" value="1"/>
</dbReference>
<dbReference type="InterPro" id="IPR010084">
    <property type="entry name" value="FabZ"/>
</dbReference>
<keyword evidence="8 10" id="KW-0456">Lyase</keyword>
<dbReference type="GO" id="GO:0019171">
    <property type="term" value="F:(3R)-hydroxyacyl-[acyl-carrier-protein] dehydratase activity"/>
    <property type="evidence" value="ECO:0007669"/>
    <property type="project" value="UniProtKB-EC"/>
</dbReference>
<dbReference type="GO" id="GO:0005737">
    <property type="term" value="C:cytoplasm"/>
    <property type="evidence" value="ECO:0007669"/>
    <property type="project" value="UniProtKB-SubCell"/>
</dbReference>
<evidence type="ECO:0000256" key="10">
    <source>
        <dbReference type="HAMAP-Rule" id="MF_00406"/>
    </source>
</evidence>
<dbReference type="Gene3D" id="3.10.129.10">
    <property type="entry name" value="Hotdog Thioesterase"/>
    <property type="match status" value="1"/>
</dbReference>
<dbReference type="AlphaFoldDB" id="A0A8D3WTS2"/>
<evidence type="ECO:0000256" key="9">
    <source>
        <dbReference type="ARBA" id="ARBA00025049"/>
    </source>
</evidence>
<sequence>MLDIEQIKEIIPHRYPFLLVDRILEVEEGKKAVGLKNVSANEEFFNGHFPDYPVMPGVLIVEALAQVGAVAMLKKEENQGRLAFFAGIDNCRFKKQVRPGDQLRLEVEIVRARGSIGKGKGIATVDGELVCETDIMFALGDKKNST</sequence>
<dbReference type="SUPFAM" id="SSF54637">
    <property type="entry name" value="Thioesterase/thiol ester dehydrase-isomerase"/>
    <property type="match status" value="1"/>
</dbReference>
<dbReference type="Pfam" id="PF07977">
    <property type="entry name" value="FabA"/>
    <property type="match status" value="1"/>
</dbReference>
<dbReference type="EMBL" id="CP003017">
    <property type="protein sequence ID" value="AEN87025.1"/>
    <property type="molecule type" value="Genomic_DNA"/>
</dbReference>
<comment type="subcellular location">
    <subcellularLocation>
        <location evidence="2 10">Cytoplasm</location>
    </subcellularLocation>
</comment>
<dbReference type="GO" id="GO:0016020">
    <property type="term" value="C:membrane"/>
    <property type="evidence" value="ECO:0007669"/>
    <property type="project" value="GOC"/>
</dbReference>
<dbReference type="FunFam" id="3.10.129.10:FF:000001">
    <property type="entry name" value="3-hydroxyacyl-[acyl-carrier-protein] dehydratase FabZ"/>
    <property type="match status" value="1"/>
</dbReference>
<comment type="function">
    <text evidence="9 10">Involved in unsaturated fatty acids biosynthesis. Catalyzes the dehydration of short chain beta-hydroxyacyl-ACPs and long chain saturated and unsaturated beta-hydroxyacyl-ACPs.</text>
</comment>
<dbReference type="RefSeq" id="WP_014457771.1">
    <property type="nucleotide sequence ID" value="NC_017138.1"/>
</dbReference>
<dbReference type="CDD" id="cd01288">
    <property type="entry name" value="FabZ"/>
    <property type="match status" value="1"/>
</dbReference>
<dbReference type="PANTHER" id="PTHR30272">
    <property type="entry name" value="3-HYDROXYACYL-[ACYL-CARRIER-PROTEIN] DEHYDRATASE"/>
    <property type="match status" value="1"/>
</dbReference>
<dbReference type="NCBIfam" id="NF000582">
    <property type="entry name" value="PRK00006.1"/>
    <property type="match status" value="1"/>
</dbReference>
<accession>A0A8D3WTS2</accession>
<evidence type="ECO:0000313" key="12">
    <source>
        <dbReference type="Proteomes" id="UP000001283"/>
    </source>
</evidence>
<evidence type="ECO:0000256" key="3">
    <source>
        <dbReference type="ARBA" id="ARBA00009174"/>
    </source>
</evidence>
<proteinExistence type="inferred from homology"/>
<name>A0A8D3WTS2_PRIMW</name>
<dbReference type="InterPro" id="IPR013114">
    <property type="entry name" value="FabA_FabZ"/>
</dbReference>
<evidence type="ECO:0000256" key="5">
    <source>
        <dbReference type="ARBA" id="ARBA00022516"/>
    </source>
</evidence>
<protein>
    <recommendedName>
        <fullName evidence="10">3-hydroxyacyl-[acyl-carrier-protein] dehydratase FabZ</fullName>
        <ecNumber evidence="10">4.2.1.59</ecNumber>
    </recommendedName>
    <alternativeName>
        <fullName evidence="10">(3R)-hydroxymyristoyl-[acyl-carrier-protein] dehydratase</fullName>
        <shortName evidence="10">(3R)-hydroxymyristoyl-ACP dehydrase</shortName>
    </alternativeName>
    <alternativeName>
        <fullName evidence="10">Beta-hydroxyacyl-ACP dehydratase</fullName>
    </alternativeName>
</protein>
<dbReference type="GO" id="GO:0006633">
    <property type="term" value="P:fatty acid biosynthetic process"/>
    <property type="evidence" value="ECO:0007669"/>
    <property type="project" value="UniProtKB-UniRule"/>
</dbReference>
<evidence type="ECO:0000256" key="2">
    <source>
        <dbReference type="ARBA" id="ARBA00004496"/>
    </source>
</evidence>
<dbReference type="InterPro" id="IPR029069">
    <property type="entry name" value="HotDog_dom_sf"/>
</dbReference>
<dbReference type="GO" id="GO:0009245">
    <property type="term" value="P:lipid A biosynthetic process"/>
    <property type="evidence" value="ECO:0007669"/>
    <property type="project" value="UniProtKB-UniRule"/>
</dbReference>
<keyword evidence="4 10" id="KW-0963">Cytoplasm</keyword>
<dbReference type="PANTHER" id="PTHR30272:SF1">
    <property type="entry name" value="3-HYDROXYACYL-[ACYL-CARRIER-PROTEIN] DEHYDRATASE"/>
    <property type="match status" value="1"/>
</dbReference>
<dbReference type="NCBIfam" id="TIGR01750">
    <property type="entry name" value="fabZ"/>
    <property type="match status" value="1"/>
</dbReference>
<keyword evidence="6 10" id="KW-0441">Lipid A biosynthesis</keyword>
<evidence type="ECO:0000256" key="6">
    <source>
        <dbReference type="ARBA" id="ARBA00022556"/>
    </source>
</evidence>
<comment type="catalytic activity">
    <reaction evidence="1 10">
        <text>a (3R)-hydroxyacyl-[ACP] = a (2E)-enoyl-[ACP] + H2O</text>
        <dbReference type="Rhea" id="RHEA:13097"/>
        <dbReference type="Rhea" id="RHEA-COMP:9925"/>
        <dbReference type="Rhea" id="RHEA-COMP:9945"/>
        <dbReference type="ChEBI" id="CHEBI:15377"/>
        <dbReference type="ChEBI" id="CHEBI:78784"/>
        <dbReference type="ChEBI" id="CHEBI:78827"/>
        <dbReference type="EC" id="4.2.1.59"/>
    </reaction>
</comment>
<evidence type="ECO:0000256" key="4">
    <source>
        <dbReference type="ARBA" id="ARBA00022490"/>
    </source>
</evidence>
<gene>
    <name evidence="10" type="primary">fabZ</name>
    <name evidence="11" type="ORF">BMWSH_0141</name>
</gene>
<keyword evidence="5 10" id="KW-0444">Lipid biosynthesis</keyword>
<reference evidence="11 12" key="1">
    <citation type="journal article" date="2011" name="J. Bacteriol.">
        <title>Complete genome sequence of the industrial strain Bacillus megaterium WSH-002.</title>
        <authorList>
            <person name="Liu L."/>
            <person name="Li Y."/>
            <person name="Zhang J."/>
            <person name="Zou W."/>
            <person name="Zhou Z."/>
            <person name="Liu J."/>
            <person name="Li X."/>
            <person name="Wang L."/>
            <person name="Chen J."/>
        </authorList>
    </citation>
    <scope>NUCLEOTIDE SEQUENCE [LARGE SCALE GENOMIC DNA]</scope>
    <source>
        <strain evidence="11 12">WSH-002</strain>
    </source>
</reference>
<evidence type="ECO:0000313" key="11">
    <source>
        <dbReference type="EMBL" id="AEN87025.1"/>
    </source>
</evidence>
<organism evidence="11 12">
    <name type="scientific">Priestia megaterium (strain WSH-002)</name>
    <name type="common">Bacillus megaterium</name>
    <dbReference type="NCBI Taxonomy" id="1006007"/>
    <lineage>
        <taxon>Bacteria</taxon>
        <taxon>Bacillati</taxon>
        <taxon>Bacillota</taxon>
        <taxon>Bacilli</taxon>
        <taxon>Bacillales</taxon>
        <taxon>Bacillaceae</taxon>
        <taxon>Priestia</taxon>
    </lineage>
</organism>
<comment type="similarity">
    <text evidence="3 10">Belongs to the thioester dehydratase family. FabZ subfamily.</text>
</comment>
<feature type="active site" evidence="10">
    <location>
        <position position="48"/>
    </location>
</feature>
<evidence type="ECO:0000256" key="8">
    <source>
        <dbReference type="ARBA" id="ARBA00023239"/>
    </source>
</evidence>
<dbReference type="Proteomes" id="UP000001283">
    <property type="component" value="Chromosome"/>
</dbReference>
<evidence type="ECO:0000256" key="1">
    <source>
        <dbReference type="ARBA" id="ARBA00001055"/>
    </source>
</evidence>